<protein>
    <submittedName>
        <fullName evidence="1">Uncharacterized protein</fullName>
    </submittedName>
</protein>
<comment type="caution">
    <text evidence="1">The sequence shown here is derived from an EMBL/GenBank/DDBJ whole genome shotgun (WGS) entry which is preliminary data.</text>
</comment>
<name>A0ABU1V0D2_9GAMM</name>
<gene>
    <name evidence="1" type="ORF">J2X05_002886</name>
</gene>
<sequence length="211" mass="23912">MKSKIRLYGFTDNDRKVFISLLSILSYKTEKEWIISDEWGVDVVIIDINCDPQQLKIGKLRTTGHKVVVYGDSEKVKDFDLVLHRPLRAADILQSLRLTDNKVISTTQNTGSTQTLYQLKRWPPKTILVNVTHSSRLCAALLKTPISSENLARAVNLPIEDVETFINSCQSCACIQITYATEISDAQPLKNNNIALFDRIRQKFSVRTSRG</sequence>
<dbReference type="EMBL" id="JAVDVX010000005">
    <property type="protein sequence ID" value="MDR7090860.1"/>
    <property type="molecule type" value="Genomic_DNA"/>
</dbReference>
<evidence type="ECO:0000313" key="1">
    <source>
        <dbReference type="EMBL" id="MDR7090860.1"/>
    </source>
</evidence>
<evidence type="ECO:0000313" key="2">
    <source>
        <dbReference type="Proteomes" id="UP001253595"/>
    </source>
</evidence>
<accession>A0ABU1V0D2</accession>
<proteinExistence type="predicted"/>
<dbReference type="RefSeq" id="WP_310073525.1">
    <property type="nucleotide sequence ID" value="NZ_JAVDVX010000005.1"/>
</dbReference>
<keyword evidence="2" id="KW-1185">Reference proteome</keyword>
<reference evidence="1 2" key="1">
    <citation type="submission" date="2023-07" db="EMBL/GenBank/DDBJ databases">
        <title>Sorghum-associated microbial communities from plants grown in Nebraska, USA.</title>
        <authorList>
            <person name="Schachtman D."/>
        </authorList>
    </citation>
    <scope>NUCLEOTIDE SEQUENCE [LARGE SCALE GENOMIC DNA]</scope>
    <source>
        <strain evidence="1 2">BE190</strain>
    </source>
</reference>
<organism evidence="1 2">
    <name type="scientific">Cellvibrio fibrivorans</name>
    <dbReference type="NCBI Taxonomy" id="126350"/>
    <lineage>
        <taxon>Bacteria</taxon>
        <taxon>Pseudomonadati</taxon>
        <taxon>Pseudomonadota</taxon>
        <taxon>Gammaproteobacteria</taxon>
        <taxon>Cellvibrionales</taxon>
        <taxon>Cellvibrionaceae</taxon>
        <taxon>Cellvibrio</taxon>
    </lineage>
</organism>
<dbReference type="Proteomes" id="UP001253595">
    <property type="component" value="Unassembled WGS sequence"/>
</dbReference>